<keyword evidence="2" id="KW-1185">Reference proteome</keyword>
<accession>A0A0C9LW05</accession>
<proteinExistence type="predicted"/>
<name>A0A0C9LW05_9FUNG</name>
<dbReference type="EMBL" id="DF836461">
    <property type="protein sequence ID" value="GAN07685.1"/>
    <property type="molecule type" value="Genomic_DNA"/>
</dbReference>
<sequence length="151" mass="16583">MKTINKSNLDLHVGLSDEDEEGAEANTDLMMIEILTEQLELSKAGAKNSDTYKLLNILRCMQEGSLEWFNAYNVFTAFFERKFRASTIQSTVAIVTTIKVLGHANVLLDIATNDSFKDENEGDAVDSKANNNGIANAVEAKVINGHAEQEA</sequence>
<gene>
    <name evidence="1" type="ORF">MAM1_0172d07187</name>
</gene>
<dbReference type="AlphaFoldDB" id="A0A0C9LW05"/>
<feature type="non-terminal residue" evidence="1">
    <location>
        <position position="151"/>
    </location>
</feature>
<reference evidence="1" key="1">
    <citation type="submission" date="2014-09" db="EMBL/GenBank/DDBJ databases">
        <title>Draft genome sequence of an oleaginous Mucoromycotina fungus Mucor ambiguus NBRC6742.</title>
        <authorList>
            <person name="Takeda I."/>
            <person name="Yamane N."/>
            <person name="Morita T."/>
            <person name="Tamano K."/>
            <person name="Machida M."/>
            <person name="Baker S."/>
            <person name="Koike H."/>
        </authorList>
    </citation>
    <scope>NUCLEOTIDE SEQUENCE</scope>
    <source>
        <strain evidence="1">NBRC 6742</strain>
    </source>
</reference>
<evidence type="ECO:0000313" key="2">
    <source>
        <dbReference type="Proteomes" id="UP000053815"/>
    </source>
</evidence>
<dbReference type="OrthoDB" id="2286555at2759"/>
<protein>
    <submittedName>
        <fullName evidence="1">Uncharacterized protein</fullName>
    </submittedName>
</protein>
<dbReference type="Proteomes" id="UP000053815">
    <property type="component" value="Unassembled WGS sequence"/>
</dbReference>
<evidence type="ECO:0000313" key="1">
    <source>
        <dbReference type="EMBL" id="GAN07685.1"/>
    </source>
</evidence>
<organism evidence="1">
    <name type="scientific">Mucor ambiguus</name>
    <dbReference type="NCBI Taxonomy" id="91626"/>
    <lineage>
        <taxon>Eukaryota</taxon>
        <taxon>Fungi</taxon>
        <taxon>Fungi incertae sedis</taxon>
        <taxon>Mucoromycota</taxon>
        <taxon>Mucoromycotina</taxon>
        <taxon>Mucoromycetes</taxon>
        <taxon>Mucorales</taxon>
        <taxon>Mucorineae</taxon>
        <taxon>Mucoraceae</taxon>
        <taxon>Mucor</taxon>
    </lineage>
</organism>